<gene>
    <name evidence="1" type="ORF">GMARGA_LOCUS38026</name>
</gene>
<dbReference type="Proteomes" id="UP000789901">
    <property type="component" value="Unassembled WGS sequence"/>
</dbReference>
<proteinExistence type="predicted"/>
<sequence>CITQQSFTRLRTVGQRSLACSAAYNLIFSCKYQSNINKAYTNQYDIYIDQPNYILLSTSHIDNLETTELTLSQPIQSTSSETIIDIDSTSISLESDKLNTEISQTKIKQDQTTTFYSVLPSPVQILDSRSAPVSPIIPPILYNISSTLPNISLLTSTADHWSSVAVNRNIEQSSSSSYTLLYPQLDTSNNFSPKFSPIPISTQYIALLSPLVLPTTYHTTDYNIRTSYQPNIEHSSLYPQIDEATWDTFHPDNYNTETQYTSIYSNISDTEEATQTPLNNQLDSDSEQYLEKLILQS</sequence>
<organism evidence="1 2">
    <name type="scientific">Gigaspora margarita</name>
    <dbReference type="NCBI Taxonomy" id="4874"/>
    <lineage>
        <taxon>Eukaryota</taxon>
        <taxon>Fungi</taxon>
        <taxon>Fungi incertae sedis</taxon>
        <taxon>Mucoromycota</taxon>
        <taxon>Glomeromycotina</taxon>
        <taxon>Glomeromycetes</taxon>
        <taxon>Diversisporales</taxon>
        <taxon>Gigasporaceae</taxon>
        <taxon>Gigaspora</taxon>
    </lineage>
</organism>
<dbReference type="EMBL" id="CAJVQB010082367">
    <property type="protein sequence ID" value="CAG8846161.1"/>
    <property type="molecule type" value="Genomic_DNA"/>
</dbReference>
<keyword evidence="2" id="KW-1185">Reference proteome</keyword>
<protein>
    <submittedName>
        <fullName evidence="1">17820_t:CDS:1</fullName>
    </submittedName>
</protein>
<reference evidence="1 2" key="1">
    <citation type="submission" date="2021-06" db="EMBL/GenBank/DDBJ databases">
        <authorList>
            <person name="Kallberg Y."/>
            <person name="Tangrot J."/>
            <person name="Rosling A."/>
        </authorList>
    </citation>
    <scope>NUCLEOTIDE SEQUENCE [LARGE SCALE GENOMIC DNA]</scope>
    <source>
        <strain evidence="1 2">120-4 pot B 10/14</strain>
    </source>
</reference>
<name>A0ABN7X342_GIGMA</name>
<comment type="caution">
    <text evidence="1">The sequence shown here is derived from an EMBL/GenBank/DDBJ whole genome shotgun (WGS) entry which is preliminary data.</text>
</comment>
<evidence type="ECO:0000313" key="1">
    <source>
        <dbReference type="EMBL" id="CAG8846161.1"/>
    </source>
</evidence>
<evidence type="ECO:0000313" key="2">
    <source>
        <dbReference type="Proteomes" id="UP000789901"/>
    </source>
</evidence>
<accession>A0ABN7X342</accession>
<feature type="non-terminal residue" evidence="1">
    <location>
        <position position="1"/>
    </location>
</feature>